<dbReference type="Proteomes" id="UP000198345">
    <property type="component" value="Unassembled WGS sequence"/>
</dbReference>
<evidence type="ECO:0000313" key="1">
    <source>
        <dbReference type="EMBL" id="OXA93814.1"/>
    </source>
</evidence>
<evidence type="ECO:0000313" key="2">
    <source>
        <dbReference type="Proteomes" id="UP000198345"/>
    </source>
</evidence>
<dbReference type="AlphaFoldDB" id="A0A226HI85"/>
<dbReference type="EMBL" id="MUGW01000012">
    <property type="protein sequence ID" value="OXA93814.1"/>
    <property type="molecule type" value="Genomic_DNA"/>
</dbReference>
<keyword evidence="2" id="KW-1185">Reference proteome</keyword>
<reference evidence="1 2" key="1">
    <citation type="submission" date="2016-11" db="EMBL/GenBank/DDBJ databases">
        <title>Whole genomes of Flavobacteriaceae.</title>
        <authorList>
            <person name="Stine C."/>
            <person name="Li C."/>
            <person name="Tadesse D."/>
        </authorList>
    </citation>
    <scope>NUCLEOTIDE SEQUENCE [LARGE SCALE GENOMIC DNA]</scope>
    <source>
        <strain evidence="1 2">DSM 18292</strain>
    </source>
</reference>
<name>A0A226HI85_9FLAO</name>
<proteinExistence type="predicted"/>
<gene>
    <name evidence="1" type="ORF">B0A66_06085</name>
</gene>
<protein>
    <submittedName>
        <fullName evidence="1">Uncharacterized protein</fullName>
    </submittedName>
</protein>
<dbReference type="OrthoDB" id="709503at2"/>
<organism evidence="1 2">
    <name type="scientific">Flavobacterium hercynium</name>
    <dbReference type="NCBI Taxonomy" id="387094"/>
    <lineage>
        <taxon>Bacteria</taxon>
        <taxon>Pseudomonadati</taxon>
        <taxon>Bacteroidota</taxon>
        <taxon>Flavobacteriia</taxon>
        <taxon>Flavobacteriales</taxon>
        <taxon>Flavobacteriaceae</taxon>
        <taxon>Flavobacterium</taxon>
    </lineage>
</organism>
<comment type="caution">
    <text evidence="1">The sequence shown here is derived from an EMBL/GenBank/DDBJ whole genome shotgun (WGS) entry which is preliminary data.</text>
</comment>
<sequence length="135" mass="14916">MMEKVKEGKIVKFHSPQANENPDQLYVVLEVIEDAERSKAKIQALNTGLSFPPVNTVKLADLKTVKIDPNELIGHKVTIIKSDDSRAEGRVIKVSEQKIDLDLSLAVKGVQTNVLLTVVDNDGAEHLGMLFIDQE</sequence>
<accession>A0A226HI85</accession>